<evidence type="ECO:0000256" key="3">
    <source>
        <dbReference type="ARBA" id="ARBA00022989"/>
    </source>
</evidence>
<dbReference type="CDD" id="cd00130">
    <property type="entry name" value="PAS"/>
    <property type="match status" value="1"/>
</dbReference>
<gene>
    <name evidence="13" type="ORF">HHL21_02155</name>
</gene>
<feature type="domain" description="EAL" evidence="11">
    <location>
        <begin position="681"/>
        <end position="935"/>
    </location>
</feature>
<dbReference type="PROSITE" id="PS50113">
    <property type="entry name" value="PAC"/>
    <property type="match status" value="1"/>
</dbReference>
<dbReference type="Gene3D" id="3.20.20.450">
    <property type="entry name" value="EAL domain"/>
    <property type="match status" value="1"/>
</dbReference>
<dbReference type="SUPFAM" id="SSF55073">
    <property type="entry name" value="Nucleotide cyclase"/>
    <property type="match status" value="1"/>
</dbReference>
<keyword evidence="14" id="KW-1185">Reference proteome</keyword>
<keyword evidence="2" id="KW-0812">Transmembrane</keyword>
<dbReference type="InterPro" id="IPR000160">
    <property type="entry name" value="GGDEF_dom"/>
</dbReference>
<dbReference type="InterPro" id="IPR042240">
    <property type="entry name" value="CHASE_sf"/>
</dbReference>
<feature type="domain" description="PAS" evidence="8">
    <location>
        <begin position="379"/>
        <end position="452"/>
    </location>
</feature>
<feature type="domain" description="Response regulatory" evidence="7">
    <location>
        <begin position="950"/>
        <end position="1065"/>
    </location>
</feature>
<dbReference type="Gene3D" id="3.30.70.270">
    <property type="match status" value="1"/>
</dbReference>
<feature type="modified residue" description="4-aspartylphosphate" evidence="5">
    <location>
        <position position="999"/>
    </location>
</feature>
<evidence type="ECO:0000256" key="5">
    <source>
        <dbReference type="PROSITE-ProRule" id="PRU00169"/>
    </source>
</evidence>
<dbReference type="InterPro" id="IPR029787">
    <property type="entry name" value="Nucleotide_cyclase"/>
</dbReference>
<dbReference type="InterPro" id="IPR035919">
    <property type="entry name" value="EAL_sf"/>
</dbReference>
<dbReference type="GO" id="GO:0016020">
    <property type="term" value="C:membrane"/>
    <property type="evidence" value="ECO:0007669"/>
    <property type="project" value="UniProtKB-SubCell"/>
</dbReference>
<dbReference type="CDD" id="cd01949">
    <property type="entry name" value="GGDEF"/>
    <property type="match status" value="1"/>
</dbReference>
<dbReference type="InterPro" id="IPR006189">
    <property type="entry name" value="CHASE_dom"/>
</dbReference>
<dbReference type="SMART" id="SM00086">
    <property type="entry name" value="PAC"/>
    <property type="match status" value="1"/>
</dbReference>
<evidence type="ECO:0000259" key="8">
    <source>
        <dbReference type="PROSITE" id="PS50112"/>
    </source>
</evidence>
<evidence type="ECO:0000256" key="6">
    <source>
        <dbReference type="SAM" id="Coils"/>
    </source>
</evidence>
<sequence length="1232" mass="134856">MQKMPDQRDPAPPRSRLRLPGPVLATLLLGSAITLALFMAVSAFEYDHVRTEFERRAASRVTALQAGFNDAVDKLATVNRLFVVNPQLGRDEFSYFTAPILERAPYIRAIVFQRVVGHEQRAAFEAARRRERAYSGITELRDGKMVGAPERPGYRVVDYIEPLAGNRMALGLDAASRVELADAARRACTTGETAMTGLYSMVLGGSDREGVALLRPVYRSGASLPGAARCKQLMGYTGVLLSIGRFVYGALDGRGLLAPEGFNVSLYDGPAPVDAQLAQRIGAPPRAGDTRPLLLRLALSRTPDDLRAPIKVAGHTWLAVVSPDAHRPSDFLAAIMVAAGGMLITLLAAIQANILALRARNVRKLVDERTAALSNASRKLKLLDQAIEASVSGLVIISARTPDYVIEYVNPAFERMLGYSAAEVVGRASAMLLRREDGRRDVPEIREALAAQREAHVALRMLRKDGSPVWSDVYLAPVRDAAGAVSHFVITHYDITDKKRSEDELVYRANHDNLTGLANRRLLTDKLRDMLATAARRKGAIWLMFIDLDRFKRINDSLSHRVGDEFLKLKAGRLRASVREIDVVARLHGDEFLVAFPDAGDPPAIALIVQRVMACIAEPVMVAGHELTVSCSAGVAKYPGDGDTPDVLIDNADMAMYKAKEQGRNNVQFFAPGMNQHVQERLRLERGLRLALERSEFVLHYQPQFDLASGALVGLEALLRWESLEFGAVAPARFIPLAAETGLIIQIGDWVLRTACAQAEAWRVAGLGALRIAVNLSARQFRQPELVQSVADALRDTGLAPGRLELELTETLLMDQVGDAVQVMRRLRELGVGLSVDDFGTGYSSLASLKAFPVEVLKIDSSFVRDIKPYSHDTSIPDAIISMAHSLGMRVIAEGVESEAQCEFLARNMCDEVQGYLFSRPLAADAMEAYLREGHSVPEHLRRMFKRQRTLLLVDDEPNILSALKRLIRSAGYKVLTASSGIEGLDVLAQNEVDVIVSDQRMPGMTGVDFLRSVKQLYPDTVRIVLSGFTELTSVTDAVNEGAIYKFLTKPWDDVQLRGHIEEGFAHKEMADENRRLGLEVRTANHGLAQANRQLEAVLRKQERQIERDEIVLDVVREGLQNVPLPIIGLADDMLVAFANRAAQRLFGGHGMLLGADAAQAMPALVLAIRGLASGQSCAVEVQGRRFVAEVRHTGNAGQMRGILITLVPQRAAAALREAADQTGAVNVKVQS</sequence>
<dbReference type="InterPro" id="IPR035965">
    <property type="entry name" value="PAS-like_dom_sf"/>
</dbReference>
<keyword evidence="5" id="KW-0597">Phosphoprotein</keyword>
<feature type="domain" description="CHASE" evidence="10">
    <location>
        <begin position="84"/>
        <end position="269"/>
    </location>
</feature>
<organism evidence="13 14">
    <name type="scientific">Massilia polaris</name>
    <dbReference type="NCBI Taxonomy" id="2728846"/>
    <lineage>
        <taxon>Bacteria</taxon>
        <taxon>Pseudomonadati</taxon>
        <taxon>Pseudomonadota</taxon>
        <taxon>Betaproteobacteria</taxon>
        <taxon>Burkholderiales</taxon>
        <taxon>Oxalobacteraceae</taxon>
        <taxon>Telluria group</taxon>
        <taxon>Massilia</taxon>
    </lineage>
</organism>
<dbReference type="InterPro" id="IPR001789">
    <property type="entry name" value="Sig_transdc_resp-reg_receiver"/>
</dbReference>
<feature type="domain" description="PAC" evidence="9">
    <location>
        <begin position="455"/>
        <end position="507"/>
    </location>
</feature>
<dbReference type="SMART" id="SM01079">
    <property type="entry name" value="CHASE"/>
    <property type="match status" value="1"/>
</dbReference>
<evidence type="ECO:0000259" key="12">
    <source>
        <dbReference type="PROSITE" id="PS50887"/>
    </source>
</evidence>
<dbReference type="InterPro" id="IPR000700">
    <property type="entry name" value="PAS-assoc_C"/>
</dbReference>
<dbReference type="Proteomes" id="UP000583752">
    <property type="component" value="Unassembled WGS sequence"/>
</dbReference>
<evidence type="ECO:0000313" key="14">
    <source>
        <dbReference type="Proteomes" id="UP000583752"/>
    </source>
</evidence>
<dbReference type="InterPro" id="IPR001633">
    <property type="entry name" value="EAL_dom"/>
</dbReference>
<evidence type="ECO:0000259" key="10">
    <source>
        <dbReference type="PROSITE" id="PS50839"/>
    </source>
</evidence>
<dbReference type="SUPFAM" id="SSF55785">
    <property type="entry name" value="PYP-like sensor domain (PAS domain)"/>
    <property type="match status" value="1"/>
</dbReference>
<dbReference type="SUPFAM" id="SSF141868">
    <property type="entry name" value="EAL domain-like"/>
    <property type="match status" value="1"/>
</dbReference>
<dbReference type="PROSITE" id="PS50110">
    <property type="entry name" value="RESPONSE_REGULATORY"/>
    <property type="match status" value="1"/>
</dbReference>
<comment type="subcellular location">
    <subcellularLocation>
        <location evidence="1">Membrane</location>
    </subcellularLocation>
</comment>
<dbReference type="NCBIfam" id="TIGR00229">
    <property type="entry name" value="sensory_box"/>
    <property type="match status" value="1"/>
</dbReference>
<dbReference type="CDD" id="cd17569">
    <property type="entry name" value="REC_HupR-like"/>
    <property type="match status" value="1"/>
</dbReference>
<dbReference type="PANTHER" id="PTHR44757:SF2">
    <property type="entry name" value="BIOFILM ARCHITECTURE MAINTENANCE PROTEIN MBAA"/>
    <property type="match status" value="1"/>
</dbReference>
<evidence type="ECO:0000256" key="2">
    <source>
        <dbReference type="ARBA" id="ARBA00022692"/>
    </source>
</evidence>
<dbReference type="SMART" id="SM00091">
    <property type="entry name" value="PAS"/>
    <property type="match status" value="2"/>
</dbReference>
<proteinExistence type="predicted"/>
<dbReference type="Pfam" id="PF03924">
    <property type="entry name" value="CHASE"/>
    <property type="match status" value="1"/>
</dbReference>
<dbReference type="InterPro" id="IPR000014">
    <property type="entry name" value="PAS"/>
</dbReference>
<dbReference type="SMART" id="SM00448">
    <property type="entry name" value="REC"/>
    <property type="match status" value="1"/>
</dbReference>
<keyword evidence="6" id="KW-0175">Coiled coil</keyword>
<dbReference type="NCBIfam" id="TIGR00254">
    <property type="entry name" value="GGDEF"/>
    <property type="match status" value="1"/>
</dbReference>
<dbReference type="PROSITE" id="PS50883">
    <property type="entry name" value="EAL"/>
    <property type="match status" value="1"/>
</dbReference>
<name>A0A848HF86_9BURK</name>
<dbReference type="PROSITE" id="PS50887">
    <property type="entry name" value="GGDEF"/>
    <property type="match status" value="1"/>
</dbReference>
<dbReference type="SMART" id="SM00052">
    <property type="entry name" value="EAL"/>
    <property type="match status" value="1"/>
</dbReference>
<dbReference type="SMART" id="SM00267">
    <property type="entry name" value="GGDEF"/>
    <property type="match status" value="1"/>
</dbReference>
<feature type="coiled-coil region" evidence="6">
    <location>
        <begin position="1085"/>
        <end position="1112"/>
    </location>
</feature>
<dbReference type="PROSITE" id="PS50839">
    <property type="entry name" value="CHASE"/>
    <property type="match status" value="1"/>
</dbReference>
<dbReference type="AlphaFoldDB" id="A0A848HF86"/>
<dbReference type="InterPro" id="IPR052155">
    <property type="entry name" value="Biofilm_reg_signaling"/>
</dbReference>
<dbReference type="InterPro" id="IPR001610">
    <property type="entry name" value="PAC"/>
</dbReference>
<dbReference type="PROSITE" id="PS50112">
    <property type="entry name" value="PAS"/>
    <property type="match status" value="1"/>
</dbReference>
<comment type="caution">
    <text evidence="13">The sequence shown here is derived from an EMBL/GenBank/DDBJ whole genome shotgun (WGS) entry which is preliminary data.</text>
</comment>
<evidence type="ECO:0000256" key="4">
    <source>
        <dbReference type="ARBA" id="ARBA00023136"/>
    </source>
</evidence>
<dbReference type="Gene3D" id="3.40.50.2300">
    <property type="match status" value="1"/>
</dbReference>
<dbReference type="FunFam" id="3.20.20.450:FF:000001">
    <property type="entry name" value="Cyclic di-GMP phosphodiesterase yahA"/>
    <property type="match status" value="1"/>
</dbReference>
<dbReference type="Gene3D" id="3.30.450.20">
    <property type="entry name" value="PAS domain"/>
    <property type="match status" value="1"/>
</dbReference>
<dbReference type="PANTHER" id="PTHR44757">
    <property type="entry name" value="DIGUANYLATE CYCLASE DGCP"/>
    <property type="match status" value="1"/>
</dbReference>
<protein>
    <submittedName>
        <fullName evidence="13">EAL domain-containing protein</fullName>
    </submittedName>
</protein>
<dbReference type="Pfam" id="PF00072">
    <property type="entry name" value="Response_reg"/>
    <property type="match status" value="1"/>
</dbReference>
<reference evidence="13 14" key="1">
    <citation type="submission" date="2020-04" db="EMBL/GenBank/DDBJ databases">
        <title>Massilia sp. RP-1-19 isolated from soil.</title>
        <authorList>
            <person name="Dahal R.H."/>
        </authorList>
    </citation>
    <scope>NUCLEOTIDE SEQUENCE [LARGE SCALE GENOMIC DNA]</scope>
    <source>
        <strain evidence="13 14">RP-1-19</strain>
    </source>
</reference>
<dbReference type="Pfam" id="PF13426">
    <property type="entry name" value="PAS_9"/>
    <property type="match status" value="1"/>
</dbReference>
<accession>A0A848HF86</accession>
<dbReference type="InterPro" id="IPR011006">
    <property type="entry name" value="CheY-like_superfamily"/>
</dbReference>
<dbReference type="CDD" id="cd01948">
    <property type="entry name" value="EAL"/>
    <property type="match status" value="1"/>
</dbReference>
<evidence type="ECO:0000313" key="13">
    <source>
        <dbReference type="EMBL" id="NML59904.1"/>
    </source>
</evidence>
<feature type="domain" description="GGDEF" evidence="12">
    <location>
        <begin position="539"/>
        <end position="672"/>
    </location>
</feature>
<dbReference type="Pfam" id="PF00563">
    <property type="entry name" value="EAL"/>
    <property type="match status" value="1"/>
</dbReference>
<dbReference type="InterPro" id="IPR043128">
    <property type="entry name" value="Rev_trsase/Diguanyl_cyclase"/>
</dbReference>
<dbReference type="GO" id="GO:0003824">
    <property type="term" value="F:catalytic activity"/>
    <property type="evidence" value="ECO:0007669"/>
    <property type="project" value="UniProtKB-ARBA"/>
</dbReference>
<evidence type="ECO:0000259" key="11">
    <source>
        <dbReference type="PROSITE" id="PS50883"/>
    </source>
</evidence>
<keyword evidence="3" id="KW-1133">Transmembrane helix</keyword>
<dbReference type="RefSeq" id="WP_169463592.1">
    <property type="nucleotide sequence ID" value="NZ_JABBGG010000001.1"/>
</dbReference>
<evidence type="ECO:0000259" key="9">
    <source>
        <dbReference type="PROSITE" id="PS50113"/>
    </source>
</evidence>
<evidence type="ECO:0000256" key="1">
    <source>
        <dbReference type="ARBA" id="ARBA00004370"/>
    </source>
</evidence>
<dbReference type="SUPFAM" id="SSF52172">
    <property type="entry name" value="CheY-like"/>
    <property type="match status" value="1"/>
</dbReference>
<dbReference type="Gene3D" id="3.30.450.350">
    <property type="entry name" value="CHASE domain"/>
    <property type="match status" value="1"/>
</dbReference>
<dbReference type="EMBL" id="JABBGG010000001">
    <property type="protein sequence ID" value="NML59904.1"/>
    <property type="molecule type" value="Genomic_DNA"/>
</dbReference>
<evidence type="ECO:0000259" key="7">
    <source>
        <dbReference type="PROSITE" id="PS50110"/>
    </source>
</evidence>
<dbReference type="GO" id="GO:0000160">
    <property type="term" value="P:phosphorelay signal transduction system"/>
    <property type="evidence" value="ECO:0007669"/>
    <property type="project" value="InterPro"/>
</dbReference>
<keyword evidence="4" id="KW-0472">Membrane</keyword>
<dbReference type="Pfam" id="PF00990">
    <property type="entry name" value="GGDEF"/>
    <property type="match status" value="1"/>
</dbReference>